<gene>
    <name evidence="1" type="ORF">ACFOKF_20235</name>
</gene>
<evidence type="ECO:0000313" key="2">
    <source>
        <dbReference type="Proteomes" id="UP001595681"/>
    </source>
</evidence>
<keyword evidence="2" id="KW-1185">Reference proteome</keyword>
<dbReference type="RefSeq" id="WP_380798270.1">
    <property type="nucleotide sequence ID" value="NZ_JBHRVU010000005.1"/>
</dbReference>
<dbReference type="EMBL" id="JBHRVU010000005">
    <property type="protein sequence ID" value="MFC3443489.1"/>
    <property type="molecule type" value="Genomic_DNA"/>
</dbReference>
<name>A0ABV7NJ05_9SPHN</name>
<protein>
    <recommendedName>
        <fullName evidence="3">Aminoglycoside phosphotransferase domain-containing protein</fullName>
    </recommendedName>
</protein>
<reference evidence="2" key="1">
    <citation type="journal article" date="2019" name="Int. J. Syst. Evol. Microbiol.">
        <title>The Global Catalogue of Microorganisms (GCM) 10K type strain sequencing project: providing services to taxonomists for standard genome sequencing and annotation.</title>
        <authorList>
            <consortium name="The Broad Institute Genomics Platform"/>
            <consortium name="The Broad Institute Genome Sequencing Center for Infectious Disease"/>
            <person name="Wu L."/>
            <person name="Ma J."/>
        </authorList>
    </citation>
    <scope>NUCLEOTIDE SEQUENCE [LARGE SCALE GENOMIC DNA]</scope>
    <source>
        <strain evidence="2">CCM 7491</strain>
    </source>
</reference>
<dbReference type="Proteomes" id="UP001595681">
    <property type="component" value="Unassembled WGS sequence"/>
</dbReference>
<organism evidence="1 2">
    <name type="scientific">Sphingobium rhizovicinum</name>
    <dbReference type="NCBI Taxonomy" id="432308"/>
    <lineage>
        <taxon>Bacteria</taxon>
        <taxon>Pseudomonadati</taxon>
        <taxon>Pseudomonadota</taxon>
        <taxon>Alphaproteobacteria</taxon>
        <taxon>Sphingomonadales</taxon>
        <taxon>Sphingomonadaceae</taxon>
        <taxon>Sphingobium</taxon>
    </lineage>
</organism>
<evidence type="ECO:0008006" key="3">
    <source>
        <dbReference type="Google" id="ProtNLM"/>
    </source>
</evidence>
<accession>A0ABV7NJ05</accession>
<comment type="caution">
    <text evidence="1">The sequence shown here is derived from an EMBL/GenBank/DDBJ whole genome shotgun (WGS) entry which is preliminary data.</text>
</comment>
<evidence type="ECO:0000313" key="1">
    <source>
        <dbReference type="EMBL" id="MFC3443489.1"/>
    </source>
</evidence>
<sequence>MGFPKLVEGDHVGTAFPASVDVLLEDAPGHLTRLFRASGAIGPDNAVTEITHKREFFGGGMGRKMEIDVRYAQAAPDLPTRLFAKFTREFGDPLRELFSPVMDPEVRFAMLSRRADFPVRVPWCLFGDYSAADKTGLLITERVPYGAEGVEPALEKCLDYRIADPLPYYEAQTRAIAALAAFHRSGRFGDAVERQFPFQPDSLAMVKVIPFDPAGLAEKLAALRAFAREAPQLLPPELTDPDFLDAFCADAAVVLEKEEALWAFLHGQADLVALAHWNMNPDNAWFWRDQAGVLQSGQLDWGGVGQANIAQSYFGMVCAAETGFLDRHDAHLRALLLERLAALGGPTVDAELFDRCVLIATALLGVAWMLDAPALIAAEIADHASLNDRYDPRIRDAFIPRAQLHLMTAFLWLWRRHDMGAAIRRFPA</sequence>
<proteinExistence type="predicted"/>